<feature type="transmembrane region" description="Helical" evidence="9">
    <location>
        <begin position="483"/>
        <end position="509"/>
    </location>
</feature>
<evidence type="ECO:0000256" key="3">
    <source>
        <dbReference type="ARBA" id="ARBA00022692"/>
    </source>
</evidence>
<keyword evidence="7" id="KW-0813">Transport</keyword>
<gene>
    <name evidence="10" type="ORF">PACLA_8A055890</name>
</gene>
<evidence type="ECO:0000256" key="5">
    <source>
        <dbReference type="ARBA" id="ARBA00022989"/>
    </source>
</evidence>
<evidence type="ECO:0000256" key="2">
    <source>
        <dbReference type="ARBA" id="ARBA00005982"/>
    </source>
</evidence>
<dbReference type="GO" id="GO:0006857">
    <property type="term" value="P:oligopeptide transport"/>
    <property type="evidence" value="ECO:0007669"/>
    <property type="project" value="InterPro"/>
</dbReference>
<evidence type="ECO:0000256" key="8">
    <source>
        <dbReference type="SAM" id="MobiDB-lite"/>
    </source>
</evidence>
<feature type="transmembrane region" description="Helical" evidence="9">
    <location>
        <begin position="203"/>
        <end position="225"/>
    </location>
</feature>
<evidence type="ECO:0000256" key="6">
    <source>
        <dbReference type="ARBA" id="ARBA00023136"/>
    </source>
</evidence>
<dbReference type="OrthoDB" id="8904098at2759"/>
<dbReference type="EMBL" id="CACRXK020000714">
    <property type="protein sequence ID" value="CAB3984266.1"/>
    <property type="molecule type" value="Genomic_DNA"/>
</dbReference>
<protein>
    <submittedName>
        <fullName evidence="10">Solute carrier family 15 member 4-like</fullName>
    </submittedName>
</protein>
<feature type="transmembrane region" description="Helical" evidence="9">
    <location>
        <begin position="91"/>
        <end position="111"/>
    </location>
</feature>
<evidence type="ECO:0000256" key="1">
    <source>
        <dbReference type="ARBA" id="ARBA00004141"/>
    </source>
</evidence>
<reference evidence="10" key="1">
    <citation type="submission" date="2020-04" db="EMBL/GenBank/DDBJ databases">
        <authorList>
            <person name="Alioto T."/>
            <person name="Alioto T."/>
            <person name="Gomez Garrido J."/>
        </authorList>
    </citation>
    <scope>NUCLEOTIDE SEQUENCE</scope>
    <source>
        <strain evidence="10">A484AB</strain>
    </source>
</reference>
<feature type="transmembrane region" description="Helical" evidence="9">
    <location>
        <begin position="316"/>
        <end position="334"/>
    </location>
</feature>
<dbReference type="Proteomes" id="UP001152795">
    <property type="component" value="Unassembled WGS sequence"/>
</dbReference>
<evidence type="ECO:0000313" key="10">
    <source>
        <dbReference type="EMBL" id="CAB3984266.1"/>
    </source>
</evidence>
<evidence type="ECO:0000256" key="7">
    <source>
        <dbReference type="RuleBase" id="RU003755"/>
    </source>
</evidence>
<dbReference type="PANTHER" id="PTHR11654">
    <property type="entry name" value="OLIGOPEPTIDE TRANSPORTER-RELATED"/>
    <property type="match status" value="1"/>
</dbReference>
<comment type="subcellular location">
    <subcellularLocation>
        <location evidence="1 7">Membrane</location>
        <topology evidence="1 7">Multi-pass membrane protein</topology>
    </subcellularLocation>
</comment>
<feature type="transmembrane region" description="Helical" evidence="9">
    <location>
        <begin position="118"/>
        <end position="140"/>
    </location>
</feature>
<sequence length="600" mass="66338">MMFNLSDMADNSLERTGSLSDTSPLIRSSTPVVSDRETPTFPRTSIFTCAVVCILFTELCERLTFYGIAGNLVLFATEGDHLRMTPAQASILAYLFQGTCFTMPVLGGWLADSKAGKFAVILVSAIIYFVGTILLPLGSITKDKTEHSQWAADGVTNSTDFKLTVYIIGLFLVAIGTGGIKANVSPFGAEQVSNRGPAAIQAFFSWFYWFINIGALLAFTFVVYIQQNVSFFYGNLIPAFSLVLALIIFLAGKRSYNLRPPAGSVLTTTLKIMKEAIKKSRRPALSSSFVNHWLDRAKICFGGSYSNWEVEDVKKVYRLLPIFATFILYWTVYAQMNTSMIYQGEYMDIKLGSFQIPIASLSLLDTLGVLLLIPIMDKLIYPLLARCFDIHPSQLQRIGVGMLVATASMLCAGTLEWYRVEHCCQLQHREGDKDDIHVANITIFSQIPQYTLIGLSEVFTSITGLELAYTEAPKSLQGVIMGVYLLTTGLGTYVGAALVAIVNAITEAINGEDGKWYPDKNYINAGHHLAYYFFLLAGLMFVNFIVYIFVAVSFKEKKESANRSNMSNGVLNGVEPPDLSNTEKPEDTWTNSDRVSKDSN</sequence>
<keyword evidence="4" id="KW-0653">Protein transport</keyword>
<dbReference type="Pfam" id="PF00854">
    <property type="entry name" value="PTR2"/>
    <property type="match status" value="1"/>
</dbReference>
<name>A0A6S7G775_PARCT</name>
<feature type="transmembrane region" description="Helical" evidence="9">
    <location>
        <begin position="231"/>
        <end position="251"/>
    </location>
</feature>
<organism evidence="10 11">
    <name type="scientific">Paramuricea clavata</name>
    <name type="common">Red gorgonian</name>
    <name type="synonym">Violescent sea-whip</name>
    <dbReference type="NCBI Taxonomy" id="317549"/>
    <lineage>
        <taxon>Eukaryota</taxon>
        <taxon>Metazoa</taxon>
        <taxon>Cnidaria</taxon>
        <taxon>Anthozoa</taxon>
        <taxon>Octocorallia</taxon>
        <taxon>Malacalcyonacea</taxon>
        <taxon>Plexauridae</taxon>
        <taxon>Paramuricea</taxon>
    </lineage>
</organism>
<evidence type="ECO:0000256" key="9">
    <source>
        <dbReference type="SAM" id="Phobius"/>
    </source>
</evidence>
<keyword evidence="5 9" id="KW-1133">Transmembrane helix</keyword>
<dbReference type="InterPro" id="IPR036259">
    <property type="entry name" value="MFS_trans_sf"/>
</dbReference>
<comment type="caution">
    <text evidence="10">The sequence shown here is derived from an EMBL/GenBank/DDBJ whole genome shotgun (WGS) entry which is preliminary data.</text>
</comment>
<keyword evidence="3 7" id="KW-0812">Transmembrane</keyword>
<keyword evidence="11" id="KW-1185">Reference proteome</keyword>
<dbReference type="InterPro" id="IPR000109">
    <property type="entry name" value="POT_fam"/>
</dbReference>
<accession>A0A6S7G775</accession>
<comment type="similarity">
    <text evidence="2 7">Belongs to the major facilitator superfamily. Proton-dependent oligopeptide transporter (POT/PTR) (TC 2.A.17) family.</text>
</comment>
<dbReference type="PROSITE" id="PS01023">
    <property type="entry name" value="PTR2_2"/>
    <property type="match status" value="1"/>
</dbReference>
<dbReference type="AlphaFoldDB" id="A0A6S7G775"/>
<feature type="transmembrane region" description="Helical" evidence="9">
    <location>
        <begin position="163"/>
        <end position="182"/>
    </location>
</feature>
<feature type="compositionally biased region" description="Polar residues" evidence="8">
    <location>
        <begin position="14"/>
        <end position="32"/>
    </location>
</feature>
<proteinExistence type="inferred from homology"/>
<keyword evidence="4" id="KW-0571">Peptide transport</keyword>
<dbReference type="GO" id="GO:0022857">
    <property type="term" value="F:transmembrane transporter activity"/>
    <property type="evidence" value="ECO:0007669"/>
    <property type="project" value="InterPro"/>
</dbReference>
<evidence type="ECO:0000313" key="11">
    <source>
        <dbReference type="Proteomes" id="UP001152795"/>
    </source>
</evidence>
<dbReference type="GO" id="GO:0016020">
    <property type="term" value="C:membrane"/>
    <property type="evidence" value="ECO:0007669"/>
    <property type="project" value="UniProtKB-SubCell"/>
</dbReference>
<feature type="region of interest" description="Disordered" evidence="8">
    <location>
        <begin position="14"/>
        <end position="33"/>
    </location>
</feature>
<dbReference type="SUPFAM" id="SSF103473">
    <property type="entry name" value="MFS general substrate transporter"/>
    <property type="match status" value="1"/>
</dbReference>
<dbReference type="Gene3D" id="1.20.1250.20">
    <property type="entry name" value="MFS general substrate transporter like domains"/>
    <property type="match status" value="1"/>
</dbReference>
<evidence type="ECO:0000256" key="4">
    <source>
        <dbReference type="ARBA" id="ARBA00022856"/>
    </source>
</evidence>
<feature type="transmembrane region" description="Helical" evidence="9">
    <location>
        <begin position="354"/>
        <end position="376"/>
    </location>
</feature>
<feature type="region of interest" description="Disordered" evidence="8">
    <location>
        <begin position="564"/>
        <end position="600"/>
    </location>
</feature>
<dbReference type="InterPro" id="IPR018456">
    <property type="entry name" value="PTR2_symporter_CS"/>
</dbReference>
<feature type="transmembrane region" description="Helical" evidence="9">
    <location>
        <begin position="529"/>
        <end position="554"/>
    </location>
</feature>
<keyword evidence="6 9" id="KW-0472">Membrane</keyword>